<dbReference type="InterPro" id="IPR002298">
    <property type="entry name" value="DNA_polymerase_A"/>
</dbReference>
<dbReference type="PRINTS" id="PR00868">
    <property type="entry name" value="DNAPOLI"/>
</dbReference>
<dbReference type="GO" id="GO:0006261">
    <property type="term" value="P:DNA-templated DNA replication"/>
    <property type="evidence" value="ECO:0007669"/>
    <property type="project" value="InterPro"/>
</dbReference>
<dbReference type="EMBL" id="BK032557">
    <property type="protein sequence ID" value="DAF47591.1"/>
    <property type="molecule type" value="Genomic_DNA"/>
</dbReference>
<dbReference type="SMART" id="SM00482">
    <property type="entry name" value="POLAc"/>
    <property type="match status" value="1"/>
</dbReference>
<dbReference type="InterPro" id="IPR043502">
    <property type="entry name" value="DNA/RNA_pol_sf"/>
</dbReference>
<dbReference type="GO" id="GO:0039693">
    <property type="term" value="P:viral DNA genome replication"/>
    <property type="evidence" value="ECO:0007669"/>
    <property type="project" value="UniProtKB-KW"/>
</dbReference>
<dbReference type="GO" id="GO:0003677">
    <property type="term" value="F:DNA binding"/>
    <property type="evidence" value="ECO:0007669"/>
    <property type="project" value="InterPro"/>
</dbReference>
<dbReference type="GO" id="GO:0003887">
    <property type="term" value="F:DNA-directed DNA polymerase activity"/>
    <property type="evidence" value="ECO:0007669"/>
    <property type="project" value="InterPro"/>
</dbReference>
<keyword evidence="2" id="KW-1194">Viral DNA replication</keyword>
<dbReference type="Gene3D" id="3.30.70.370">
    <property type="match status" value="1"/>
</dbReference>
<evidence type="ECO:0000259" key="3">
    <source>
        <dbReference type="SMART" id="SM00482"/>
    </source>
</evidence>
<evidence type="ECO:0000313" key="4">
    <source>
        <dbReference type="EMBL" id="DAF47591.1"/>
    </source>
</evidence>
<dbReference type="Gene3D" id="3.30.420.10">
    <property type="entry name" value="Ribonuclease H-like superfamily/Ribonuclease H"/>
    <property type="match status" value="1"/>
</dbReference>
<accession>A0A8S5SA93</accession>
<dbReference type="SUPFAM" id="SSF56672">
    <property type="entry name" value="DNA/RNA polymerases"/>
    <property type="match status" value="1"/>
</dbReference>
<dbReference type="Pfam" id="PF00476">
    <property type="entry name" value="DNA_pol_A"/>
    <property type="match status" value="1"/>
</dbReference>
<sequence length="619" mass="70746">MKKLDVYGGYVGLLENIKELRDYLRSIDEGEILVNDWETTGLGYNATPLGLSLCARDKPPVFAPTDFYFSKGIPMEEIASVCNEEYPKFKLVAHNAKYDSMINKMNGIEDANCNWYADTLIMIHLVDPNMDMNLEKRVALDFGYEKQKFEKLCGKRWNRINWATDGDDLLPILAAYAGEDTYWELKMYEKYRPKMTPRLWKMHCSMEMPLVKILRDAKIRGVLIDVPLLKDMGVEVDKRLSQYIQEIYDECGCVFNINSTPQKQRVFFDKMKLPVISTTKSGGYSTDAKTASAWADAGYKIGELLVKYSELQKLNSGYIRSIPNLVDEHNVLRGDLNSCGTVTSRFSSSNPNLQNQPNNHDFPIRQAFIPRPGYCFLNYDYSQLELRVMAHMAPDPVFKKIFLSGGDPHAETAKLLNTTRKNAKTCNFGVLYGLGIPNFAKRFKTTNAEAQKIIDRYHDTYYGYAKWKVRTEEYVQKNGYVETLFGFRRLLPEAMKSPFKRTAYSFYEALRQACNTVIQGTGAGIVKLATIAAVKKMQEAGLDCHFLLQVHDELLFEVRIDQALEAERILIDAMENTTKLDVPLTVDGKILANWGEMKDDDIPSLPYRFDYSLYAPLLS</sequence>
<dbReference type="InterPro" id="IPR012337">
    <property type="entry name" value="RNaseH-like_sf"/>
</dbReference>
<dbReference type="SUPFAM" id="SSF53098">
    <property type="entry name" value="Ribonuclease H-like"/>
    <property type="match status" value="1"/>
</dbReference>
<dbReference type="InterPro" id="IPR001098">
    <property type="entry name" value="DNA-dir_DNA_pol_A_palm_dom"/>
</dbReference>
<dbReference type="InterPro" id="IPR036397">
    <property type="entry name" value="RNaseH_sf"/>
</dbReference>
<dbReference type="Gene3D" id="1.10.150.20">
    <property type="entry name" value="5' to 3' exonuclease, C-terminal subdomain"/>
    <property type="match status" value="1"/>
</dbReference>
<protein>
    <submittedName>
        <fullName evidence="4">DNA polymerase</fullName>
    </submittedName>
</protein>
<keyword evidence="1" id="KW-0235">DNA replication</keyword>
<dbReference type="PANTHER" id="PTHR10133">
    <property type="entry name" value="DNA POLYMERASE I"/>
    <property type="match status" value="1"/>
</dbReference>
<dbReference type="GO" id="GO:0006302">
    <property type="term" value="P:double-strand break repair"/>
    <property type="evidence" value="ECO:0007669"/>
    <property type="project" value="TreeGrafter"/>
</dbReference>
<dbReference type="Gene3D" id="1.20.1060.10">
    <property type="entry name" value="Taq DNA Polymerase, Chain T, domain 4"/>
    <property type="match status" value="1"/>
</dbReference>
<dbReference type="PANTHER" id="PTHR10133:SF27">
    <property type="entry name" value="DNA POLYMERASE NU"/>
    <property type="match status" value="1"/>
</dbReference>
<proteinExistence type="predicted"/>
<evidence type="ECO:0000256" key="1">
    <source>
        <dbReference type="ARBA" id="ARBA00022705"/>
    </source>
</evidence>
<organism evidence="4">
    <name type="scientific">Myoviridae sp. ctByu2</name>
    <dbReference type="NCBI Taxonomy" id="2827668"/>
    <lineage>
        <taxon>Viruses</taxon>
        <taxon>Duplodnaviria</taxon>
        <taxon>Heunggongvirae</taxon>
        <taxon>Uroviricota</taxon>
        <taxon>Caudoviricetes</taxon>
    </lineage>
</organism>
<reference evidence="4" key="1">
    <citation type="journal article" date="2021" name="Proc. Natl. Acad. Sci. U.S.A.">
        <title>A Catalog of Tens of Thousands of Viruses from Human Metagenomes Reveals Hidden Associations with Chronic Diseases.</title>
        <authorList>
            <person name="Tisza M.J."/>
            <person name="Buck C.B."/>
        </authorList>
    </citation>
    <scope>NUCLEOTIDE SEQUENCE</scope>
    <source>
        <strain evidence="4">CtByu2</strain>
    </source>
</reference>
<evidence type="ECO:0000256" key="2">
    <source>
        <dbReference type="ARBA" id="ARBA00023109"/>
    </source>
</evidence>
<name>A0A8S5SA93_9CAUD</name>
<feature type="domain" description="DNA-directed DNA polymerase family A palm" evidence="3">
    <location>
        <begin position="361"/>
        <end position="562"/>
    </location>
</feature>